<gene>
    <name evidence="1" type="primary">216</name>
    <name evidence="1" type="ORF">SEA_STARPLATINUM_216</name>
</gene>
<organism evidence="1 2">
    <name type="scientific">Streptomyces phage StarPlatinum</name>
    <dbReference type="NCBI Taxonomy" id="2283265"/>
    <lineage>
        <taxon>Viruses</taxon>
        <taxon>Duplodnaviria</taxon>
        <taxon>Heunggongvirae</taxon>
        <taxon>Uroviricota</taxon>
        <taxon>Caudoviricetes</taxon>
        <taxon>Stanwilliamsviridae</taxon>
        <taxon>Boydwoodruffvirinae</taxon>
        <taxon>Karimacvirus</taxon>
        <taxon>Karimacvirus starplatinum</taxon>
        <taxon>Streptomyces virus StarPlatinum</taxon>
    </lineage>
</organism>
<dbReference type="GeneID" id="55609907"/>
<proteinExistence type="predicted"/>
<keyword evidence="2" id="KW-1185">Reference proteome</keyword>
<reference evidence="1 2" key="1">
    <citation type="submission" date="2018-07" db="EMBL/GenBank/DDBJ databases">
        <authorList>
            <person name="Cook J.L."/>
            <person name="Tucker S.D."/>
            <person name="Kassa A.K."/>
            <person name="Jones J.A."/>
            <person name="Khadka D."/>
            <person name="Klug H.M."/>
            <person name="Layton S.R."/>
            <person name="Nayek S."/>
            <person name="Bhuiyan S."/>
            <person name="Kim T."/>
            <person name="Hughes L.E."/>
            <person name="Garlena R.A."/>
            <person name="Russell D.A."/>
            <person name="Pope W.H."/>
            <person name="Jacobs-Sera D."/>
            <person name="Hatfull G.F."/>
        </authorList>
    </citation>
    <scope>NUCLEOTIDE SEQUENCE [LARGE SCALE GENOMIC DNA]</scope>
</reference>
<dbReference type="RefSeq" id="YP_009839614.1">
    <property type="nucleotide sequence ID" value="NC_048721.1"/>
</dbReference>
<sequence>MPNPEKYVKVYTYQTRSWSVLGTDGYRPEIIKSGFKSQELAEAWKTVYLENYVRQNMLRGDEEYELS</sequence>
<dbReference type="KEGG" id="vg:55609907"/>
<evidence type="ECO:0000313" key="2">
    <source>
        <dbReference type="Proteomes" id="UP000259988"/>
    </source>
</evidence>
<protein>
    <submittedName>
        <fullName evidence="1">Uncharacterized protein</fullName>
    </submittedName>
</protein>
<dbReference type="EMBL" id="MH576965">
    <property type="protein sequence ID" value="AXH66925.1"/>
    <property type="molecule type" value="Genomic_DNA"/>
</dbReference>
<dbReference type="Proteomes" id="UP000259988">
    <property type="component" value="Segment"/>
</dbReference>
<evidence type="ECO:0000313" key="1">
    <source>
        <dbReference type="EMBL" id="AXH66925.1"/>
    </source>
</evidence>
<accession>A0A345M8V4</accession>
<name>A0A345M8V4_9CAUD</name>